<dbReference type="PANTHER" id="PTHR10845">
    <property type="entry name" value="REGULATOR OF G PROTEIN SIGNALING"/>
    <property type="match status" value="1"/>
</dbReference>
<dbReference type="InterPro" id="IPR044926">
    <property type="entry name" value="RGS_subdomain_2"/>
</dbReference>
<dbReference type="PANTHER" id="PTHR10845:SF192">
    <property type="entry name" value="DOUBLE HIT, ISOFORM B"/>
    <property type="match status" value="1"/>
</dbReference>
<reference evidence="3" key="1">
    <citation type="submission" date="2020-05" db="EMBL/GenBank/DDBJ databases">
        <title>Phylogenomic resolution of chytrid fungi.</title>
        <authorList>
            <person name="Stajich J.E."/>
            <person name="Amses K."/>
            <person name="Simmons R."/>
            <person name="Seto K."/>
            <person name="Myers J."/>
            <person name="Bonds A."/>
            <person name="Quandt C.A."/>
            <person name="Barry K."/>
            <person name="Liu P."/>
            <person name="Grigoriev I."/>
            <person name="Longcore J.E."/>
            <person name="James T.Y."/>
        </authorList>
    </citation>
    <scope>NUCLEOTIDE SEQUENCE</scope>
    <source>
        <strain evidence="3">JEL0318</strain>
    </source>
</reference>
<dbReference type="PROSITE" id="PS50132">
    <property type="entry name" value="RGS"/>
    <property type="match status" value="1"/>
</dbReference>
<dbReference type="Pfam" id="PF00615">
    <property type="entry name" value="RGS"/>
    <property type="match status" value="1"/>
</dbReference>
<feature type="compositionally biased region" description="Pro residues" evidence="1">
    <location>
        <begin position="118"/>
        <end position="128"/>
    </location>
</feature>
<feature type="region of interest" description="Disordered" evidence="1">
    <location>
        <begin position="109"/>
        <end position="143"/>
    </location>
</feature>
<dbReference type="InterPro" id="IPR016137">
    <property type="entry name" value="RGS"/>
</dbReference>
<evidence type="ECO:0000313" key="4">
    <source>
        <dbReference type="Proteomes" id="UP001212841"/>
    </source>
</evidence>
<dbReference type="Gene3D" id="1.10.167.10">
    <property type="entry name" value="Regulator of G-protein Signalling 4, domain 2"/>
    <property type="match status" value="1"/>
</dbReference>
<keyword evidence="4" id="KW-1185">Reference proteome</keyword>
<feature type="domain" description="RGS" evidence="2">
    <location>
        <begin position="43"/>
        <end position="223"/>
    </location>
</feature>
<evidence type="ECO:0000256" key="1">
    <source>
        <dbReference type="SAM" id="MobiDB-lite"/>
    </source>
</evidence>
<name>A0AAD5X0W7_9FUNG</name>
<dbReference type="SMART" id="SM00315">
    <property type="entry name" value="RGS"/>
    <property type="match status" value="1"/>
</dbReference>
<comment type="caution">
    <text evidence="3">The sequence shown here is derived from an EMBL/GenBank/DDBJ whole genome shotgun (WGS) entry which is preliminary data.</text>
</comment>
<proteinExistence type="predicted"/>
<accession>A0AAD5X0W7</accession>
<dbReference type="AlphaFoldDB" id="A0AAD5X0W7"/>
<dbReference type="InterPro" id="IPR036305">
    <property type="entry name" value="RGS_sf"/>
</dbReference>
<evidence type="ECO:0000259" key="2">
    <source>
        <dbReference type="PROSITE" id="PS50132"/>
    </source>
</evidence>
<dbReference type="Proteomes" id="UP001212841">
    <property type="component" value="Unassembled WGS sequence"/>
</dbReference>
<gene>
    <name evidence="3" type="ORF">HK097_008767</name>
</gene>
<evidence type="ECO:0000313" key="3">
    <source>
        <dbReference type="EMBL" id="KAJ3050279.1"/>
    </source>
</evidence>
<sequence>MGEVAFAFWMEEVFTKPFSVQGQHDADEDSETFVFMPSFTRECFFSVMTHPPLFEEFKKFANSLHSSDNINFWESVLELENLLCEDIPWYGASRDSSYALSRFVNRPEKGAPGTSSPVRPPVPLPLPPSESDGQAPLPTTIPPPIPAHQTPSIPIPPHLQGHFLYFHACYIAPNAPQEMNLSSRIRHDIARKIRTGQLNSTLFDAAIDEVLQMIYFNTFKKFIAAKEAETVENPTSEPYKPSPTRRASVFKHRTDNVPVVIPSSESSEYTMGPNATSASAMAALAQNRRREKRYSKSLDLSNAAWLHNSSSSSVAGDSLSSLASRSRVPKSKSATNIASPAVWTHEMDAPPLPSSAPRTMKFPRFMGGGSGRYRHGEERCDDGQSDSGVSFMSTRSKFSVASAKFSRGLKGMKDKVRGR</sequence>
<dbReference type="EMBL" id="JADGJD010000533">
    <property type="protein sequence ID" value="KAJ3050279.1"/>
    <property type="molecule type" value="Genomic_DNA"/>
</dbReference>
<organism evidence="3 4">
    <name type="scientific">Rhizophlyctis rosea</name>
    <dbReference type="NCBI Taxonomy" id="64517"/>
    <lineage>
        <taxon>Eukaryota</taxon>
        <taxon>Fungi</taxon>
        <taxon>Fungi incertae sedis</taxon>
        <taxon>Chytridiomycota</taxon>
        <taxon>Chytridiomycota incertae sedis</taxon>
        <taxon>Chytridiomycetes</taxon>
        <taxon>Rhizophlyctidales</taxon>
        <taxon>Rhizophlyctidaceae</taxon>
        <taxon>Rhizophlyctis</taxon>
    </lineage>
</organism>
<dbReference type="SUPFAM" id="SSF48097">
    <property type="entry name" value="Regulator of G-protein signaling, RGS"/>
    <property type="match status" value="1"/>
</dbReference>
<protein>
    <recommendedName>
        <fullName evidence="2">RGS domain-containing protein</fullName>
    </recommendedName>
</protein>